<dbReference type="InterPro" id="IPR005498">
    <property type="entry name" value="T4SS_VirB10/TraB/TrbI"/>
</dbReference>
<feature type="compositionally biased region" description="Polar residues" evidence="1">
    <location>
        <begin position="271"/>
        <end position="290"/>
    </location>
</feature>
<protein>
    <submittedName>
        <fullName evidence="2">Uncharacterized protein</fullName>
    </submittedName>
</protein>
<dbReference type="AlphaFoldDB" id="A0A926ZHP2"/>
<feature type="region of interest" description="Disordered" evidence="1">
    <location>
        <begin position="136"/>
        <end position="160"/>
    </location>
</feature>
<feature type="compositionally biased region" description="Low complexity" evidence="1">
    <location>
        <begin position="24"/>
        <end position="37"/>
    </location>
</feature>
<keyword evidence="3" id="KW-1185">Reference proteome</keyword>
<feature type="region of interest" description="Disordered" evidence="1">
    <location>
        <begin position="173"/>
        <end position="320"/>
    </location>
</feature>
<feature type="compositionally biased region" description="Pro residues" evidence="1">
    <location>
        <begin position="38"/>
        <end position="53"/>
    </location>
</feature>
<name>A0A926ZHP2_9CYAN</name>
<feature type="compositionally biased region" description="Pro residues" evidence="1">
    <location>
        <begin position="11"/>
        <end position="23"/>
    </location>
</feature>
<reference evidence="2" key="2">
    <citation type="submission" date="2020-08" db="EMBL/GenBank/DDBJ databases">
        <authorList>
            <person name="Chen M."/>
            <person name="Teng W."/>
            <person name="Zhao L."/>
            <person name="Hu C."/>
            <person name="Zhou Y."/>
            <person name="Han B."/>
            <person name="Song L."/>
            <person name="Shu W."/>
        </authorList>
    </citation>
    <scope>NUCLEOTIDE SEQUENCE</scope>
    <source>
        <strain evidence="2">FACHB-1375</strain>
    </source>
</reference>
<feature type="compositionally biased region" description="Low complexity" evidence="1">
    <location>
        <begin position="1"/>
        <end position="10"/>
    </location>
</feature>
<comment type="caution">
    <text evidence="2">The sequence shown here is derived from an EMBL/GenBank/DDBJ whole genome shotgun (WGS) entry which is preliminary data.</text>
</comment>
<organism evidence="2 3">
    <name type="scientific">Aerosakkonema funiforme FACHB-1375</name>
    <dbReference type="NCBI Taxonomy" id="2949571"/>
    <lineage>
        <taxon>Bacteria</taxon>
        <taxon>Bacillati</taxon>
        <taxon>Cyanobacteriota</taxon>
        <taxon>Cyanophyceae</taxon>
        <taxon>Oscillatoriophycideae</taxon>
        <taxon>Aerosakkonematales</taxon>
        <taxon>Aerosakkonemataceae</taxon>
        <taxon>Aerosakkonema</taxon>
    </lineage>
</organism>
<evidence type="ECO:0000256" key="1">
    <source>
        <dbReference type="SAM" id="MobiDB-lite"/>
    </source>
</evidence>
<feature type="compositionally biased region" description="Polar residues" evidence="1">
    <location>
        <begin position="199"/>
        <end position="239"/>
    </location>
</feature>
<proteinExistence type="predicted"/>
<gene>
    <name evidence="2" type="ORF">H6G03_07845</name>
</gene>
<dbReference type="Pfam" id="PF03743">
    <property type="entry name" value="TrbI"/>
    <property type="match status" value="1"/>
</dbReference>
<evidence type="ECO:0000313" key="3">
    <source>
        <dbReference type="Proteomes" id="UP000641646"/>
    </source>
</evidence>
<dbReference type="Proteomes" id="UP000641646">
    <property type="component" value="Unassembled WGS sequence"/>
</dbReference>
<reference evidence="2" key="1">
    <citation type="journal article" date="2015" name="ISME J.">
        <title>Draft Genome Sequence of Streptomyces incarnatus NRRL8089, which Produces the Nucleoside Antibiotic Sinefungin.</title>
        <authorList>
            <person name="Oshima K."/>
            <person name="Hattori M."/>
            <person name="Shimizu H."/>
            <person name="Fukuda K."/>
            <person name="Nemoto M."/>
            <person name="Inagaki K."/>
            <person name="Tamura T."/>
        </authorList>
    </citation>
    <scope>NUCLEOTIDE SEQUENCE</scope>
    <source>
        <strain evidence="2">FACHB-1375</strain>
    </source>
</reference>
<evidence type="ECO:0000313" key="2">
    <source>
        <dbReference type="EMBL" id="MBD2181011.1"/>
    </source>
</evidence>
<feature type="compositionally biased region" description="Low complexity" evidence="1">
    <location>
        <begin position="291"/>
        <end position="304"/>
    </location>
</feature>
<feature type="region of interest" description="Disordered" evidence="1">
    <location>
        <begin position="1"/>
        <end position="93"/>
    </location>
</feature>
<accession>A0A926ZHP2</accession>
<sequence length="551" mass="59210">MGRQQQANVPAPTPTPAATPTPTPTSTQVAASPAKPQQSPPPKPIAEPAPPPKIVYRDRVVREPAPPPKIVYRDRVVKEPAPPPQVLYRDRIVKEPAPPPQVVYRDRVVKEPAPPPKIVYRDRVVKEPAPPPKIIRETIPVSAQPHIAAAPSPEAKTPEVDPFERWNQLATVGQQATDAEVASVRSTETLPETSVAALPNNQQLTQPNSISKEQTKPTSIPTITIGDSTLIPSAPTENSYPAEENKKIETTPQLASTEDVKSPSQEETDNPSDFQIVTASSSPASECPNNSSSSWECTSESTQSPTPGELGILNRTPRSETNSEIAVASKSPMQVQIGTSAKAKVLVPMIWSEENQADRGRFAVQLESDVLSTDNRVALPKGTILITEVDSVTSDNKLVNQSAVAVVYPDSAGEIRQQSIPKESILIRGKNGEPLIAKGMGDKGGEIARQDILIGLLGAAGRAGEVINQNQNQSSTIISSGGFSSQTITTSARRPDVLAAAIEGFFKPMSQRLSQRADRTSQEILNRSNVAIIPQGTEVSVFFNTFFVVNR</sequence>
<dbReference type="EMBL" id="JACJPW010000015">
    <property type="protein sequence ID" value="MBD2181011.1"/>
    <property type="molecule type" value="Genomic_DNA"/>
</dbReference>